<dbReference type="EMBL" id="CP023248">
    <property type="protein sequence ID" value="ASZ51916.1"/>
    <property type="molecule type" value="Genomic_DNA"/>
</dbReference>
<dbReference type="AlphaFoldDB" id="A0A249W5K7"/>
<proteinExistence type="predicted"/>
<protein>
    <submittedName>
        <fullName evidence="1">Uncharacterized protein</fullName>
    </submittedName>
</protein>
<organism evidence="1">
    <name type="scientific">Vibrio parahaemolyticus</name>
    <dbReference type="NCBI Taxonomy" id="670"/>
    <lineage>
        <taxon>Bacteria</taxon>
        <taxon>Pseudomonadati</taxon>
        <taxon>Pseudomonadota</taxon>
        <taxon>Gammaproteobacteria</taxon>
        <taxon>Vibrionales</taxon>
        <taxon>Vibrionaceae</taxon>
        <taxon>Vibrio</taxon>
    </lineage>
</organism>
<name>A0A249W5K7_VIBPH</name>
<accession>A0A249W5K7</accession>
<gene>
    <name evidence="1" type="ORF">YA91_15890</name>
</gene>
<sequence>MPFQKPIYLLKVSFVALFLQKVFLVLSVRFLQRCVFQVVSATNALKLRLIWFSNIRKASVGKAVINSKPKPWVWQLTKHLRGILNAWQFWFESALVFTAQWFSLGGMRCSPLNAALCVLEYL</sequence>
<reference evidence="1" key="1">
    <citation type="submission" date="2017-09" db="EMBL/GenBank/DDBJ databases">
        <authorList>
            <person name="Ehlers B."/>
            <person name="Leendertz F.H."/>
        </authorList>
    </citation>
    <scope>NUCLEOTIDE SEQUENCE</scope>
    <source>
        <strain evidence="1">MAVP-26</strain>
    </source>
</reference>
<evidence type="ECO:0000313" key="1">
    <source>
        <dbReference type="EMBL" id="ASZ51916.1"/>
    </source>
</evidence>